<accession>A0A0E3QIL3</accession>
<protein>
    <recommendedName>
        <fullName evidence="3">DUF7978 domain-containing protein</fullName>
    </recommendedName>
</protein>
<dbReference type="InterPro" id="IPR058284">
    <property type="entry name" value="DUF7978"/>
</dbReference>
<name>A0A0E3QIL3_METBA</name>
<evidence type="ECO:0000313" key="4">
    <source>
        <dbReference type="EMBL" id="AKB49690.1"/>
    </source>
</evidence>
<evidence type="ECO:0000313" key="5">
    <source>
        <dbReference type="Proteomes" id="UP000033038"/>
    </source>
</evidence>
<feature type="transmembrane region" description="Helical" evidence="2">
    <location>
        <begin position="301"/>
        <end position="320"/>
    </location>
</feature>
<feature type="transmembrane region" description="Helical" evidence="2">
    <location>
        <begin position="365"/>
        <end position="390"/>
    </location>
</feature>
<dbReference type="AlphaFoldDB" id="A0A0E3QIL3"/>
<sequence length="393" mass="42525">MDPAALAQLAQQATNILVPALSALCIAGKPAVDKGKEVLVELIYEKAFEKLGSESGKGAQALLEKISPKMSSSLEKALTKVLINSKDPKAKEELQQEILKLLMKNPGLIKEIEPIVINVNVENIDQLALENNPSIKIKDTTGDIYLEQNFYNPNKKKKKTKKDRRGESDYKQASDKQASDYKQASDKQASDYKQALENKLIFTIGGALTAFMVGIILSYITFTIGENMIVSSFSKGGALGSLGGSLTKGILNNYTLQLTGMIYYLSHGIYINIQCINIRSMGLLEPVNIFSLMNYPESANAMLLLLVPLISLLIGGYISAKGTNKLVSGIRAGAYVALPYTLIMALASFKFSLNFSILGSISIDIISTIFFSLITGVLYGGIGGAFRGLLKGN</sequence>
<gene>
    <name evidence="4" type="ORF">MSBRW_0437</name>
</gene>
<evidence type="ECO:0000259" key="3">
    <source>
        <dbReference type="Pfam" id="PF25933"/>
    </source>
</evidence>
<evidence type="ECO:0000256" key="2">
    <source>
        <dbReference type="SAM" id="Phobius"/>
    </source>
</evidence>
<feature type="transmembrane region" description="Helical" evidence="2">
    <location>
        <begin position="332"/>
        <end position="353"/>
    </location>
</feature>
<dbReference type="HOGENOM" id="CLU_701332_0_0_2"/>
<organism evidence="4 5">
    <name type="scientific">Methanosarcina barkeri str. Wiesmoor</name>
    <dbReference type="NCBI Taxonomy" id="1434109"/>
    <lineage>
        <taxon>Archaea</taxon>
        <taxon>Methanobacteriati</taxon>
        <taxon>Methanobacteriota</taxon>
        <taxon>Stenosarchaea group</taxon>
        <taxon>Methanomicrobia</taxon>
        <taxon>Methanosarcinales</taxon>
        <taxon>Methanosarcinaceae</taxon>
        <taxon>Methanosarcina</taxon>
    </lineage>
</organism>
<evidence type="ECO:0000256" key="1">
    <source>
        <dbReference type="SAM" id="MobiDB-lite"/>
    </source>
</evidence>
<dbReference type="Pfam" id="PF25933">
    <property type="entry name" value="DUF7978"/>
    <property type="match status" value="1"/>
</dbReference>
<keyword evidence="2" id="KW-1133">Transmembrane helix</keyword>
<feature type="region of interest" description="Disordered" evidence="1">
    <location>
        <begin position="155"/>
        <end position="184"/>
    </location>
</feature>
<proteinExistence type="predicted"/>
<dbReference type="Proteomes" id="UP000033038">
    <property type="component" value="Chromosome"/>
</dbReference>
<feature type="transmembrane region" description="Helical" evidence="2">
    <location>
        <begin position="200"/>
        <end position="222"/>
    </location>
</feature>
<dbReference type="PATRIC" id="fig|1434109.4.peg.524"/>
<keyword evidence="2" id="KW-0812">Transmembrane</keyword>
<dbReference type="KEGG" id="mbw:MSBRW_0437"/>
<feature type="domain" description="DUF7978" evidence="3">
    <location>
        <begin position="186"/>
        <end position="388"/>
    </location>
</feature>
<feature type="compositionally biased region" description="Basic and acidic residues" evidence="1">
    <location>
        <begin position="164"/>
        <end position="184"/>
    </location>
</feature>
<dbReference type="EMBL" id="CP009526">
    <property type="protein sequence ID" value="AKB49690.1"/>
    <property type="molecule type" value="Genomic_DNA"/>
</dbReference>
<keyword evidence="2" id="KW-0472">Membrane</keyword>
<reference evidence="4 5" key="1">
    <citation type="submission" date="2014-07" db="EMBL/GenBank/DDBJ databases">
        <title>Methanogenic archaea and the global carbon cycle.</title>
        <authorList>
            <person name="Henriksen J.R."/>
            <person name="Luke J."/>
            <person name="Reinhart S."/>
            <person name="Benedict M.N."/>
            <person name="Youngblut N.D."/>
            <person name="Metcalf M.E."/>
            <person name="Whitaker R.J."/>
            <person name="Metcalf W.W."/>
        </authorList>
    </citation>
    <scope>NUCLEOTIDE SEQUENCE [LARGE SCALE GENOMIC DNA]</scope>
    <source>
        <strain evidence="4 5">Wiesmoor</strain>
    </source>
</reference>